<dbReference type="InterPro" id="IPR029052">
    <property type="entry name" value="Metallo-depent_PP-like"/>
</dbReference>
<dbReference type="Proteomes" id="UP000248886">
    <property type="component" value="Unassembled WGS sequence"/>
</dbReference>
<feature type="active site" description="Proton donor" evidence="1">
    <location>
        <position position="70"/>
    </location>
</feature>
<gene>
    <name evidence="3" type="ORF">DN052_15115</name>
</gene>
<feature type="binding site" evidence="2">
    <location>
        <position position="69"/>
    </location>
    <ligand>
        <name>Fe cation</name>
        <dbReference type="ChEBI" id="CHEBI:24875"/>
        <label>2</label>
    </ligand>
</feature>
<dbReference type="InterPro" id="IPR005235">
    <property type="entry name" value="YmdB-like"/>
</dbReference>
<dbReference type="Gene3D" id="3.60.21.10">
    <property type="match status" value="1"/>
</dbReference>
<feature type="binding site" evidence="2">
    <location>
        <position position="41"/>
    </location>
    <ligand>
        <name>Fe cation</name>
        <dbReference type="ChEBI" id="CHEBI:24875"/>
        <label>2</label>
    </ligand>
</feature>
<dbReference type="RefSeq" id="WP_009564309.1">
    <property type="nucleotide sequence ID" value="NZ_AP025160.1"/>
</dbReference>
<dbReference type="PANTHER" id="PTHR36303:SF1">
    <property type="entry name" value="2',3'-CYCLIC-NUCLEOTIDE 2'-PHOSPHODIESTERASE"/>
    <property type="match status" value="1"/>
</dbReference>
<organism evidence="3 4">
    <name type="scientific">Acidithiobacillus ferrooxidans</name>
    <name type="common">Thiobacillus ferrooxidans</name>
    <dbReference type="NCBI Taxonomy" id="920"/>
    <lineage>
        <taxon>Bacteria</taxon>
        <taxon>Pseudomonadati</taxon>
        <taxon>Pseudomonadota</taxon>
        <taxon>Acidithiobacillia</taxon>
        <taxon>Acidithiobacillales</taxon>
        <taxon>Acidithiobacillaceae</taxon>
        <taxon>Acidithiobacillus</taxon>
    </lineage>
</organism>
<protein>
    <submittedName>
        <fullName evidence="3">YmdB family metallophosphoesterase</fullName>
    </submittedName>
</protein>
<comment type="caution">
    <text evidence="3">The sequence shown here is derived from an EMBL/GenBank/DDBJ whole genome shotgun (WGS) entry which is preliminary data.</text>
</comment>
<evidence type="ECO:0000313" key="3">
    <source>
        <dbReference type="EMBL" id="PZD79857.1"/>
    </source>
</evidence>
<dbReference type="Pfam" id="PF13277">
    <property type="entry name" value="YmdB"/>
    <property type="match status" value="1"/>
</dbReference>
<dbReference type="GeneID" id="65281265"/>
<evidence type="ECO:0000256" key="2">
    <source>
        <dbReference type="PIRSR" id="PIRSR004789-51"/>
    </source>
</evidence>
<feature type="binding site" evidence="2">
    <location>
        <position position="10"/>
    </location>
    <ligand>
        <name>Fe cation</name>
        <dbReference type="ChEBI" id="CHEBI:24875"/>
        <label>1</label>
    </ligand>
</feature>
<feature type="binding site" evidence="2">
    <location>
        <position position="41"/>
    </location>
    <ligand>
        <name>Fe cation</name>
        <dbReference type="ChEBI" id="CHEBI:24875"/>
        <label>1</label>
    </ligand>
</feature>
<reference evidence="3 4" key="1">
    <citation type="submission" date="2018-06" db="EMBL/GenBank/DDBJ databases">
        <title>Draft sequence of Acidithiobacillus ferrooxidans CCM 4253.</title>
        <authorList>
            <person name="Moya-Beltran A."/>
            <person name="Castro M."/>
            <person name="Covarrubias P.C."/>
            <person name="Issotta F."/>
            <person name="Janiczek O."/>
            <person name="Mandl M."/>
            <person name="Kucera J."/>
            <person name="Quatrini R."/>
        </authorList>
    </citation>
    <scope>NUCLEOTIDE SEQUENCE [LARGE SCALE GENOMIC DNA]</scope>
    <source>
        <strain evidence="3 4">CCM 4253</strain>
    </source>
</reference>
<dbReference type="EMBL" id="QKQP01000012">
    <property type="protein sequence ID" value="PZD79857.1"/>
    <property type="molecule type" value="Genomic_DNA"/>
</dbReference>
<sequence length="267" mass="28523">MMAQILFAGDVMGSAGRRALRLALARLRQEGPLDAVVVNGENAAGGMGITAAIVREFRSWGVDVITAGNHVWDQREALTFIREEPRLLRPCNAPPGTPGAGWVVVEAQGGWRLGVLNLMGRLFMHPVYDCPFRTADAVLAQEAMDCDVILVDMHAEATSEKTAMGWHLAGRVAGVMGSHTHVPTADERVLPGGTAYQSDAGMCGCYDSVIGVDKDAAIRRFITALPGHGEAVDGVATFCGLLMTVDTGTGRCSAVRRVRYDFPQEIS</sequence>
<dbReference type="AlphaFoldDB" id="A0A2W1KKL2"/>
<keyword evidence="2" id="KW-0479">Metal-binding</keyword>
<name>A0A2W1KKL2_ACIFR</name>
<dbReference type="OrthoDB" id="9801109at2"/>
<feature type="binding site" evidence="2">
    <location>
        <position position="42"/>
    </location>
    <ligand>
        <name>Fe cation</name>
        <dbReference type="ChEBI" id="CHEBI:24875"/>
        <label>1</label>
    </ligand>
</feature>
<dbReference type="SUPFAM" id="SSF56300">
    <property type="entry name" value="Metallo-dependent phosphatases"/>
    <property type="match status" value="1"/>
</dbReference>
<dbReference type="GO" id="GO:0004113">
    <property type="term" value="F:2',3'-cyclic-nucleotide 3'-phosphodiesterase activity"/>
    <property type="evidence" value="ECO:0007669"/>
    <property type="project" value="TreeGrafter"/>
</dbReference>
<dbReference type="PANTHER" id="PTHR36303">
    <property type="entry name" value="2',3'-CYCLIC-NUCLEOTIDE 2'-PHOSPHODIESTERASE"/>
    <property type="match status" value="1"/>
</dbReference>
<feature type="binding site" evidence="2">
    <location>
        <position position="154"/>
    </location>
    <ligand>
        <name>Fe cation</name>
        <dbReference type="ChEBI" id="CHEBI:24875"/>
        <label>2</label>
    </ligand>
</feature>
<evidence type="ECO:0000256" key="1">
    <source>
        <dbReference type="PIRSR" id="PIRSR004789-50"/>
    </source>
</evidence>
<feature type="binding site" evidence="2">
    <location>
        <position position="179"/>
    </location>
    <ligand>
        <name>Fe cation</name>
        <dbReference type="ChEBI" id="CHEBI:24875"/>
        <label>2</label>
    </ligand>
</feature>
<dbReference type="GO" id="GO:0046872">
    <property type="term" value="F:metal ion binding"/>
    <property type="evidence" value="ECO:0007669"/>
    <property type="project" value="UniProtKB-KW"/>
</dbReference>
<evidence type="ECO:0000313" key="4">
    <source>
        <dbReference type="Proteomes" id="UP000248886"/>
    </source>
</evidence>
<accession>A0A2W1KKL2</accession>
<feature type="binding site" evidence="2">
    <location>
        <position position="181"/>
    </location>
    <ligand>
        <name>Fe cation</name>
        <dbReference type="ChEBI" id="CHEBI:24875"/>
        <label>1</label>
    </ligand>
</feature>
<proteinExistence type="predicted"/>
<dbReference type="PIRSF" id="PIRSF004789">
    <property type="entry name" value="DR1281"/>
    <property type="match status" value="1"/>
</dbReference>